<dbReference type="EMBL" id="DTGR01000159">
    <property type="protein sequence ID" value="HHS29986.1"/>
    <property type="molecule type" value="Genomic_DNA"/>
</dbReference>
<dbReference type="GO" id="GO:0004129">
    <property type="term" value="F:cytochrome-c oxidase activity"/>
    <property type="evidence" value="ECO:0007669"/>
    <property type="project" value="InterPro"/>
</dbReference>
<proteinExistence type="predicted"/>
<dbReference type="SUPFAM" id="SSF81442">
    <property type="entry name" value="Cytochrome c oxidase subunit I-like"/>
    <property type="match status" value="1"/>
</dbReference>
<feature type="transmembrane region" description="Helical" evidence="1">
    <location>
        <begin position="332"/>
        <end position="356"/>
    </location>
</feature>
<dbReference type="GO" id="GO:0020037">
    <property type="term" value="F:heme binding"/>
    <property type="evidence" value="ECO:0007669"/>
    <property type="project" value="InterPro"/>
</dbReference>
<keyword evidence="1" id="KW-1133">Transmembrane helix</keyword>
<gene>
    <name evidence="3" type="ORF">ENV52_09845</name>
</gene>
<dbReference type="Pfam" id="PF22085">
    <property type="entry name" value="NorB_cytochrome_c-like"/>
    <property type="match status" value="1"/>
</dbReference>
<feature type="transmembrane region" description="Helical" evidence="1">
    <location>
        <begin position="519"/>
        <end position="540"/>
    </location>
</feature>
<name>A0A7V6A4S5_9BACT</name>
<reference evidence="3" key="1">
    <citation type="journal article" date="2020" name="mSystems">
        <title>Genome- and Community-Level Interaction Insights into Carbon Utilization and Element Cycling Functions of Hydrothermarchaeota in Hydrothermal Sediment.</title>
        <authorList>
            <person name="Zhou Z."/>
            <person name="Liu Y."/>
            <person name="Xu W."/>
            <person name="Pan J."/>
            <person name="Luo Z.H."/>
            <person name="Li M."/>
        </authorList>
    </citation>
    <scope>NUCLEOTIDE SEQUENCE [LARGE SCALE GENOMIC DNA]</scope>
    <source>
        <strain evidence="3">SpSt-767</strain>
    </source>
</reference>
<dbReference type="GO" id="GO:0016020">
    <property type="term" value="C:membrane"/>
    <property type="evidence" value="ECO:0007669"/>
    <property type="project" value="InterPro"/>
</dbReference>
<sequence>MGTPNDADQELSPWWRVAVLSVLLVGFSILIYIAFKAYDDAPPIPERVVDTAGRTVFTGADILAGQQVFLKYGLMENGTIWGHGAYLGPDFSAEYLHTLALETHADQAQRLYGRNPAELQQGEGDAVRNAAQHLLKGNRYEPRTRTLTLSEPEVSSYRKQIAKWAEYFTDDTKNGGLGLKFLTNSEELRQLTAFFAWTAWAAAANRPGKDYSYTSNFPYDPLAGNTPVPAAYLWSALSLITLLAGTAAILFFFGKFNYLGWKGLPPAEHRLMLPGEAGPSQQGTVKFFVVVTLLFLAQVLVGAAAAHAKVEPWSFYGLDLYHWLPSNILRTWHLQLAIFWIATAYVGGGLLLASTLGETEPRGQSRWVTLLFWALVVVVGGSLLGELLGIKQVLAHFWFWFGHQGWEYLDLGRGWQVLLAIGLILWVFLLYRALRPAFQDPERREISGLFLLAALAIPVFYLPAFFFGSTSNYTTVDNWRFWIIHLWVEGFFELLVTVMVAVTFFRLGVVSRQTATRVIYLDAILFLGSGIVGTGHHWYWTGQSHVNMALSAMFSAMEVVPLTLLTLDAWDFIKVTRSQKGTAIHPAFPHKWTFYFLMAVGFWNFVGAGIFGFLINLPIISYFEVGTTLTPNHGHAALMGAFGMEAVALTVMAFRQVLTDEQWLRPEKLIRVSFWGLNIGLALMILGNLFPAGVMQLYDVLQNGYWHARGFAYRSRHIVRVLEWCRMPGDLVFIFLGVIPLAAVGLLTSWSLWRGESASHHNR</sequence>
<accession>A0A7V6A4S5</accession>
<dbReference type="Gene3D" id="1.20.210.10">
    <property type="entry name" value="Cytochrome c oxidase-like, subunit I domain"/>
    <property type="match status" value="1"/>
</dbReference>
<feature type="transmembrane region" description="Helical" evidence="1">
    <location>
        <begin position="231"/>
        <end position="253"/>
    </location>
</feature>
<feature type="transmembrane region" description="Helical" evidence="1">
    <location>
        <begin position="446"/>
        <end position="467"/>
    </location>
</feature>
<comment type="caution">
    <text evidence="3">The sequence shown here is derived from an EMBL/GenBank/DDBJ whole genome shotgun (WGS) entry which is preliminary data.</text>
</comment>
<feature type="transmembrane region" description="Helical" evidence="1">
    <location>
        <begin position="731"/>
        <end position="753"/>
    </location>
</feature>
<dbReference type="PANTHER" id="PTHR10422:SF38">
    <property type="entry name" value="CYTOCHROME B SUBUNIT OF NITRIC OXIDE REDUCTASE"/>
    <property type="match status" value="1"/>
</dbReference>
<feature type="domain" description="Nitric oxide reductase subunit B cytochrome c-like" evidence="2">
    <location>
        <begin position="45"/>
        <end position="219"/>
    </location>
</feature>
<feature type="transmembrane region" description="Helical" evidence="1">
    <location>
        <begin position="635"/>
        <end position="654"/>
    </location>
</feature>
<dbReference type="GO" id="GO:0009060">
    <property type="term" value="P:aerobic respiration"/>
    <property type="evidence" value="ECO:0007669"/>
    <property type="project" value="InterPro"/>
</dbReference>
<evidence type="ECO:0000256" key="1">
    <source>
        <dbReference type="SAM" id="Phobius"/>
    </source>
</evidence>
<protein>
    <submittedName>
        <fullName evidence="3">Nitric-oxide reductase large subunit</fullName>
    </submittedName>
</protein>
<dbReference type="PANTHER" id="PTHR10422">
    <property type="entry name" value="CYTOCHROME C OXIDASE SUBUNIT 1"/>
    <property type="match status" value="1"/>
</dbReference>
<dbReference type="Pfam" id="PF00115">
    <property type="entry name" value="COX1"/>
    <property type="match status" value="1"/>
</dbReference>
<feature type="transmembrane region" description="Helical" evidence="1">
    <location>
        <begin position="14"/>
        <end position="35"/>
    </location>
</feature>
<dbReference type="AlphaFoldDB" id="A0A7V6A4S5"/>
<feature type="transmembrane region" description="Helical" evidence="1">
    <location>
        <begin position="287"/>
        <end position="308"/>
    </location>
</feature>
<feature type="transmembrane region" description="Helical" evidence="1">
    <location>
        <begin position="552"/>
        <end position="573"/>
    </location>
</feature>
<dbReference type="InterPro" id="IPR054309">
    <property type="entry name" value="NorB_cytochrome_c-like"/>
</dbReference>
<dbReference type="InterPro" id="IPR000883">
    <property type="entry name" value="Cyt_C_Oxase_1"/>
</dbReference>
<keyword evidence="1" id="KW-0472">Membrane</keyword>
<evidence type="ECO:0000259" key="2">
    <source>
        <dbReference type="Pfam" id="PF22085"/>
    </source>
</evidence>
<keyword evidence="1" id="KW-0812">Transmembrane</keyword>
<organism evidence="3">
    <name type="scientific">Desulfobacca acetoxidans</name>
    <dbReference type="NCBI Taxonomy" id="60893"/>
    <lineage>
        <taxon>Bacteria</taxon>
        <taxon>Pseudomonadati</taxon>
        <taxon>Thermodesulfobacteriota</taxon>
        <taxon>Desulfobaccia</taxon>
        <taxon>Desulfobaccales</taxon>
        <taxon>Desulfobaccaceae</taxon>
        <taxon>Desulfobacca</taxon>
    </lineage>
</organism>
<evidence type="ECO:0000313" key="3">
    <source>
        <dbReference type="EMBL" id="HHS29986.1"/>
    </source>
</evidence>
<dbReference type="InterPro" id="IPR036927">
    <property type="entry name" value="Cyt_c_oxase-like_su1_sf"/>
</dbReference>
<feature type="transmembrane region" description="Helical" evidence="1">
    <location>
        <begin position="479"/>
        <end position="507"/>
    </location>
</feature>
<feature type="transmembrane region" description="Helical" evidence="1">
    <location>
        <begin position="414"/>
        <end position="434"/>
    </location>
</feature>
<feature type="transmembrane region" description="Helical" evidence="1">
    <location>
        <begin position="368"/>
        <end position="394"/>
    </location>
</feature>
<feature type="transmembrane region" description="Helical" evidence="1">
    <location>
        <begin position="594"/>
        <end position="615"/>
    </location>
</feature>
<feature type="transmembrane region" description="Helical" evidence="1">
    <location>
        <begin position="675"/>
        <end position="698"/>
    </location>
</feature>